<dbReference type="PANTHER" id="PTHR30503">
    <property type="entry name" value="INNER MEMBRANE PROTEIN YEDI"/>
    <property type="match status" value="1"/>
</dbReference>
<dbReference type="Proteomes" id="UP000309389">
    <property type="component" value="Unassembled WGS sequence"/>
</dbReference>
<comment type="caution">
    <text evidence="2">The sequence shown here is derived from an EMBL/GenBank/DDBJ whole genome shotgun (WGS) entry which is preliminary data.</text>
</comment>
<accession>A0A4T3EZR8</accession>
<sequence length="326" mass="34039">MPSGIVALLDDIAVIARAAAASVDDLAVVADDISLAAGKAGTKAAGVVVDDAAVTPSYVTGLTPDRELPIIAKITKGSLINKLLILLPGALLLSEFLPWAIIPILMLGGLFLSYEGAEKIMEKLGGEKHGKTLEDEITDPVEFEKQRTQGAIRTDLILSAEIMAITLNEVADESLLVRAGVLAVVGIAITVVVYGAVALIVKMDDIGLHLAEKPSEAAKKFGCFLLRAMPRLLTVLSVVGTVAMLWVGGGIVLHGLEELGFAMPAHVAHDAQHWVEHATGAFGGVLGWLTYAVLSAIVGLVLGAIIAVLLHNVLNIGEDKEESPAH</sequence>
<feature type="transmembrane region" description="Helical" evidence="1">
    <location>
        <begin position="83"/>
        <end position="112"/>
    </location>
</feature>
<evidence type="ECO:0000313" key="2">
    <source>
        <dbReference type="EMBL" id="TIX50281.1"/>
    </source>
</evidence>
<dbReference type="AlphaFoldDB" id="A0A4T3EZR8"/>
<proteinExistence type="predicted"/>
<feature type="transmembrane region" description="Helical" evidence="1">
    <location>
        <begin position="288"/>
        <end position="310"/>
    </location>
</feature>
<dbReference type="PANTHER" id="PTHR30503:SF3">
    <property type="entry name" value="INNER MEMBRANE PROTEIN YEDI"/>
    <property type="match status" value="1"/>
</dbReference>
<keyword evidence="1" id="KW-0812">Transmembrane</keyword>
<dbReference type="OrthoDB" id="9814178at2"/>
<feature type="transmembrane region" description="Helical" evidence="1">
    <location>
        <begin position="232"/>
        <end position="253"/>
    </location>
</feature>
<keyword evidence="1" id="KW-1133">Transmembrane helix</keyword>
<dbReference type="RefSeq" id="WP_136693301.1">
    <property type="nucleotide sequence ID" value="NZ_SSHH01000002.1"/>
</dbReference>
<gene>
    <name evidence="2" type="ORF">E5222_08325</name>
</gene>
<reference evidence="2 3" key="1">
    <citation type="submission" date="2019-04" db="EMBL/GenBank/DDBJ databases">
        <title>Altererythrobacter aquimixticola sp. nov., isolated from sediment of junction between the ocean and a freshwater spring.</title>
        <authorList>
            <person name="Yoon J.-H."/>
        </authorList>
    </citation>
    <scope>NUCLEOTIDE SEQUENCE [LARGE SCALE GENOMIC DNA]</scope>
    <source>
        <strain evidence="2 3">SSKS-13</strain>
    </source>
</reference>
<keyword evidence="1" id="KW-0472">Membrane</keyword>
<feature type="transmembrane region" description="Helical" evidence="1">
    <location>
        <begin position="175"/>
        <end position="201"/>
    </location>
</feature>
<dbReference type="GO" id="GO:0005886">
    <property type="term" value="C:plasma membrane"/>
    <property type="evidence" value="ECO:0007669"/>
    <property type="project" value="TreeGrafter"/>
</dbReference>
<dbReference type="InterPro" id="IPR008526">
    <property type="entry name" value="YedI"/>
</dbReference>
<keyword evidence="3" id="KW-1185">Reference proteome</keyword>
<name>A0A4T3EZR8_9SPHN</name>
<dbReference type="EMBL" id="SSHH01000002">
    <property type="protein sequence ID" value="TIX50281.1"/>
    <property type="molecule type" value="Genomic_DNA"/>
</dbReference>
<evidence type="ECO:0000313" key="3">
    <source>
        <dbReference type="Proteomes" id="UP000309389"/>
    </source>
</evidence>
<protein>
    <submittedName>
        <fullName evidence="2">DUF808 domain-containing protein</fullName>
    </submittedName>
</protein>
<evidence type="ECO:0000256" key="1">
    <source>
        <dbReference type="SAM" id="Phobius"/>
    </source>
</evidence>
<dbReference type="PIRSF" id="PIRSF016660">
    <property type="entry name" value="YedI"/>
    <property type="match status" value="1"/>
</dbReference>
<dbReference type="Pfam" id="PF05661">
    <property type="entry name" value="DUF808"/>
    <property type="match status" value="1"/>
</dbReference>
<organism evidence="2 3">
    <name type="scientific">Alteraurantiacibacter aquimixticola</name>
    <dbReference type="NCBI Taxonomy" id="2489173"/>
    <lineage>
        <taxon>Bacteria</taxon>
        <taxon>Pseudomonadati</taxon>
        <taxon>Pseudomonadota</taxon>
        <taxon>Alphaproteobacteria</taxon>
        <taxon>Sphingomonadales</taxon>
        <taxon>Erythrobacteraceae</taxon>
        <taxon>Alteraurantiacibacter</taxon>
    </lineage>
</organism>